<protein>
    <submittedName>
        <fullName evidence="1">Uncharacterized protein</fullName>
    </submittedName>
</protein>
<dbReference type="AlphaFoldDB" id="A0A7W7KDX3"/>
<sequence>MSAGTSKPAFGNKSFNAVIQLSTRSRVHSTPFSSTQGSFSAEKGVRLTHIRCMANESLRASATGALRIPRRRATLGAQSLNQPSPLQRVRIELAAS</sequence>
<evidence type="ECO:0000313" key="2">
    <source>
        <dbReference type="Proteomes" id="UP000555448"/>
    </source>
</evidence>
<reference evidence="1 2" key="1">
    <citation type="submission" date="2020-08" db="EMBL/GenBank/DDBJ databases">
        <title>Functional genomics of gut bacteria from endangered species of beetles.</title>
        <authorList>
            <person name="Carlos-Shanley C."/>
        </authorList>
    </citation>
    <scope>NUCLEOTIDE SEQUENCE [LARGE SCALE GENOMIC DNA]</scope>
    <source>
        <strain evidence="1 2">S00245</strain>
    </source>
</reference>
<dbReference type="EMBL" id="JACHLR010000047">
    <property type="protein sequence ID" value="MBB4861042.1"/>
    <property type="molecule type" value="Genomic_DNA"/>
</dbReference>
<keyword evidence="2" id="KW-1185">Reference proteome</keyword>
<proteinExistence type="predicted"/>
<accession>A0A7W7KDX3</accession>
<organism evidence="1 2">
    <name type="scientific">Novosphingobium chloroacetimidivorans</name>
    <dbReference type="NCBI Taxonomy" id="1428314"/>
    <lineage>
        <taxon>Bacteria</taxon>
        <taxon>Pseudomonadati</taxon>
        <taxon>Pseudomonadota</taxon>
        <taxon>Alphaproteobacteria</taxon>
        <taxon>Sphingomonadales</taxon>
        <taxon>Sphingomonadaceae</taxon>
        <taxon>Novosphingobium</taxon>
    </lineage>
</organism>
<comment type="caution">
    <text evidence="1">The sequence shown here is derived from an EMBL/GenBank/DDBJ whole genome shotgun (WGS) entry which is preliminary data.</text>
</comment>
<gene>
    <name evidence="1" type="ORF">HNO88_004390</name>
</gene>
<name>A0A7W7KDX3_9SPHN</name>
<evidence type="ECO:0000313" key="1">
    <source>
        <dbReference type="EMBL" id="MBB4861042.1"/>
    </source>
</evidence>
<dbReference type="Proteomes" id="UP000555448">
    <property type="component" value="Unassembled WGS sequence"/>
</dbReference>